<evidence type="ECO:0000256" key="2">
    <source>
        <dbReference type="ARBA" id="ARBA00022448"/>
    </source>
</evidence>
<dbReference type="Pfam" id="PF00005">
    <property type="entry name" value="ABC_tran"/>
    <property type="match status" value="1"/>
</dbReference>
<dbReference type="PANTHER" id="PTHR43820">
    <property type="entry name" value="HIGH-AFFINITY BRANCHED-CHAIN AMINO ACID TRANSPORT ATP-BINDING PROTEIN LIVF"/>
    <property type="match status" value="1"/>
</dbReference>
<dbReference type="GO" id="GO:0015658">
    <property type="term" value="F:branched-chain amino acid transmembrane transporter activity"/>
    <property type="evidence" value="ECO:0007669"/>
    <property type="project" value="TreeGrafter"/>
</dbReference>
<dbReference type="Gene3D" id="3.40.50.300">
    <property type="entry name" value="P-loop containing nucleotide triphosphate hydrolases"/>
    <property type="match status" value="1"/>
</dbReference>
<accession>A0A4R1GLP3</accession>
<proteinExistence type="inferred from homology"/>
<dbReference type="PROSITE" id="PS00211">
    <property type="entry name" value="ABC_TRANSPORTER_1"/>
    <property type="match status" value="1"/>
</dbReference>
<dbReference type="RefSeq" id="WP_132525925.1">
    <property type="nucleotide sequence ID" value="NZ_SMFV01000002.1"/>
</dbReference>
<evidence type="ECO:0000256" key="3">
    <source>
        <dbReference type="ARBA" id="ARBA00022741"/>
    </source>
</evidence>
<comment type="similarity">
    <text evidence="1">Belongs to the ABC transporter superfamily.</text>
</comment>
<evidence type="ECO:0000256" key="1">
    <source>
        <dbReference type="ARBA" id="ARBA00005417"/>
    </source>
</evidence>
<dbReference type="InterPro" id="IPR003593">
    <property type="entry name" value="AAA+_ATPase"/>
</dbReference>
<dbReference type="AlphaFoldDB" id="A0A4R1GLP3"/>
<evidence type="ECO:0000259" key="6">
    <source>
        <dbReference type="PROSITE" id="PS50893"/>
    </source>
</evidence>
<reference evidence="7 8" key="1">
    <citation type="submission" date="2019-03" db="EMBL/GenBank/DDBJ databases">
        <title>Genomic Encyclopedia of Archaeal and Bacterial Type Strains, Phase II (KMG-II): from individual species to whole genera.</title>
        <authorList>
            <person name="Goeker M."/>
        </authorList>
    </citation>
    <scope>NUCLEOTIDE SEQUENCE [LARGE SCALE GENOMIC DNA]</scope>
    <source>
        <strain evidence="7 8">DSM 24425</strain>
    </source>
</reference>
<keyword evidence="5" id="KW-0029">Amino-acid transport</keyword>
<evidence type="ECO:0000256" key="4">
    <source>
        <dbReference type="ARBA" id="ARBA00022840"/>
    </source>
</evidence>
<dbReference type="GO" id="GO:0015807">
    <property type="term" value="P:L-amino acid transport"/>
    <property type="evidence" value="ECO:0007669"/>
    <property type="project" value="TreeGrafter"/>
</dbReference>
<dbReference type="SUPFAM" id="SSF52540">
    <property type="entry name" value="P-loop containing nucleoside triphosphate hydrolases"/>
    <property type="match status" value="1"/>
</dbReference>
<organism evidence="7 8">
    <name type="scientific">Phorcysia thermohydrogeniphila</name>
    <dbReference type="NCBI Taxonomy" id="936138"/>
    <lineage>
        <taxon>Bacteria</taxon>
        <taxon>Pseudomonadati</taxon>
        <taxon>Aquificota</taxon>
        <taxon>Aquificia</taxon>
        <taxon>Desulfurobacteriales</taxon>
        <taxon>Desulfurobacteriaceae</taxon>
        <taxon>Phorcysia</taxon>
    </lineage>
</organism>
<dbReference type="InterPro" id="IPR017871">
    <property type="entry name" value="ABC_transporter-like_CS"/>
</dbReference>
<dbReference type="OrthoDB" id="9805514at2"/>
<keyword evidence="3" id="KW-0547">Nucleotide-binding</keyword>
<protein>
    <submittedName>
        <fullName evidence="7">Iron-regulated ABC transporter ATPase subunit SufC</fullName>
    </submittedName>
</protein>
<dbReference type="EMBL" id="SMFV01000002">
    <property type="protein sequence ID" value="TCK05312.1"/>
    <property type="molecule type" value="Genomic_DNA"/>
</dbReference>
<dbReference type="PROSITE" id="PS50893">
    <property type="entry name" value="ABC_TRANSPORTER_2"/>
    <property type="match status" value="1"/>
</dbReference>
<feature type="domain" description="ABC transporter" evidence="6">
    <location>
        <begin position="5"/>
        <end position="236"/>
    </location>
</feature>
<dbReference type="InterPro" id="IPR003439">
    <property type="entry name" value="ABC_transporter-like_ATP-bd"/>
</dbReference>
<sequence length="249" mass="27584">MEPILKVDNVKLTIDGKAILKGVNLEVNRGEIHAILGPNGAGKSTLAKLIMGIDDLKSPTEGEIIFDGKVINGLEVYERAKLGITLAWQEPARFEGVTVEEYLKLSARNNPDVDIRKCLEEVGLVPEVYLKRFVDDSLSGGERKRVELASILAFKPKFVVLDEIDSGIDFTSIEDIQKILETMKEEGITVLMITHNEKLLDVADRASLLCGGKVLETSDPQSIKRKFEECKVCDVLDFEQKGEKDGKGR</sequence>
<keyword evidence="4" id="KW-0067">ATP-binding</keyword>
<keyword evidence="2" id="KW-0813">Transport</keyword>
<dbReference type="SMART" id="SM00382">
    <property type="entry name" value="AAA"/>
    <property type="match status" value="1"/>
</dbReference>
<evidence type="ECO:0000313" key="8">
    <source>
        <dbReference type="Proteomes" id="UP000295777"/>
    </source>
</evidence>
<dbReference type="Proteomes" id="UP000295777">
    <property type="component" value="Unassembled WGS sequence"/>
</dbReference>
<dbReference type="GO" id="GO:0016887">
    <property type="term" value="F:ATP hydrolysis activity"/>
    <property type="evidence" value="ECO:0007669"/>
    <property type="project" value="InterPro"/>
</dbReference>
<dbReference type="GO" id="GO:0005524">
    <property type="term" value="F:ATP binding"/>
    <property type="evidence" value="ECO:0007669"/>
    <property type="project" value="UniProtKB-KW"/>
</dbReference>
<dbReference type="InterPro" id="IPR027417">
    <property type="entry name" value="P-loop_NTPase"/>
</dbReference>
<dbReference type="InterPro" id="IPR052156">
    <property type="entry name" value="BCAA_Transport_ATP-bd_LivF"/>
</dbReference>
<gene>
    <name evidence="7" type="ORF">CLV27_0739</name>
</gene>
<evidence type="ECO:0000256" key="5">
    <source>
        <dbReference type="ARBA" id="ARBA00022970"/>
    </source>
</evidence>
<name>A0A4R1GLP3_9BACT</name>
<dbReference type="PANTHER" id="PTHR43820:SF4">
    <property type="entry name" value="HIGH-AFFINITY BRANCHED-CHAIN AMINO ACID TRANSPORT ATP-BINDING PROTEIN LIVF"/>
    <property type="match status" value="1"/>
</dbReference>
<comment type="caution">
    <text evidence="7">The sequence shown here is derived from an EMBL/GenBank/DDBJ whole genome shotgun (WGS) entry which is preliminary data.</text>
</comment>
<keyword evidence="8" id="KW-1185">Reference proteome</keyword>
<evidence type="ECO:0000313" key="7">
    <source>
        <dbReference type="EMBL" id="TCK05312.1"/>
    </source>
</evidence>